<comment type="caution">
    <text evidence="1">The sequence shown here is derived from an EMBL/GenBank/DDBJ whole genome shotgun (WGS) entry which is preliminary data.</text>
</comment>
<keyword evidence="2" id="KW-1185">Reference proteome</keyword>
<gene>
    <name evidence="1" type="ORF">EVAR_63180_1</name>
</gene>
<dbReference type="AlphaFoldDB" id="A0A4C1YYY1"/>
<evidence type="ECO:0000313" key="1">
    <source>
        <dbReference type="EMBL" id="GBP81691.1"/>
    </source>
</evidence>
<proteinExistence type="predicted"/>
<sequence>MTSSYNSPVHGGGAVASSTDLLSLQEAGSVSIDKCYINLRLPREEETSVATQRGDGRHVRSKWGDVPALAPAANVVLPVSRRIWKPLRPNVVLEMGL</sequence>
<accession>A0A4C1YYY1</accession>
<evidence type="ECO:0000313" key="2">
    <source>
        <dbReference type="Proteomes" id="UP000299102"/>
    </source>
</evidence>
<organism evidence="1 2">
    <name type="scientific">Eumeta variegata</name>
    <name type="common">Bagworm moth</name>
    <name type="synonym">Eumeta japonica</name>
    <dbReference type="NCBI Taxonomy" id="151549"/>
    <lineage>
        <taxon>Eukaryota</taxon>
        <taxon>Metazoa</taxon>
        <taxon>Ecdysozoa</taxon>
        <taxon>Arthropoda</taxon>
        <taxon>Hexapoda</taxon>
        <taxon>Insecta</taxon>
        <taxon>Pterygota</taxon>
        <taxon>Neoptera</taxon>
        <taxon>Endopterygota</taxon>
        <taxon>Lepidoptera</taxon>
        <taxon>Glossata</taxon>
        <taxon>Ditrysia</taxon>
        <taxon>Tineoidea</taxon>
        <taxon>Psychidae</taxon>
        <taxon>Oiketicinae</taxon>
        <taxon>Eumeta</taxon>
    </lineage>
</organism>
<dbReference type="EMBL" id="BGZK01001524">
    <property type="protein sequence ID" value="GBP81691.1"/>
    <property type="molecule type" value="Genomic_DNA"/>
</dbReference>
<protein>
    <submittedName>
        <fullName evidence="1">Uncharacterized protein</fullName>
    </submittedName>
</protein>
<name>A0A4C1YYY1_EUMVA</name>
<reference evidence="1 2" key="1">
    <citation type="journal article" date="2019" name="Commun. Biol.">
        <title>The bagworm genome reveals a unique fibroin gene that provides high tensile strength.</title>
        <authorList>
            <person name="Kono N."/>
            <person name="Nakamura H."/>
            <person name="Ohtoshi R."/>
            <person name="Tomita M."/>
            <person name="Numata K."/>
            <person name="Arakawa K."/>
        </authorList>
    </citation>
    <scope>NUCLEOTIDE SEQUENCE [LARGE SCALE GENOMIC DNA]</scope>
</reference>
<dbReference type="Proteomes" id="UP000299102">
    <property type="component" value="Unassembled WGS sequence"/>
</dbReference>